<evidence type="ECO:0000313" key="2">
    <source>
        <dbReference type="Proteomes" id="UP000525652"/>
    </source>
</evidence>
<dbReference type="AlphaFoldDB" id="A0A7X1AXD5"/>
<protein>
    <submittedName>
        <fullName evidence="1">Uncharacterized protein</fullName>
    </submittedName>
</protein>
<dbReference type="RefSeq" id="WP_185691318.1">
    <property type="nucleotide sequence ID" value="NZ_JACHVA010000024.1"/>
</dbReference>
<gene>
    <name evidence="1" type="ORF">H5P30_02115</name>
</gene>
<name>A0A7X1AXD5_9BACT</name>
<dbReference type="EMBL" id="JACHVA010000024">
    <property type="protein sequence ID" value="MBC2600570.1"/>
    <property type="molecule type" value="Genomic_DNA"/>
</dbReference>
<evidence type="ECO:0000313" key="1">
    <source>
        <dbReference type="EMBL" id="MBC2600570.1"/>
    </source>
</evidence>
<dbReference type="Proteomes" id="UP000525652">
    <property type="component" value="Unassembled WGS sequence"/>
</dbReference>
<proteinExistence type="predicted"/>
<reference evidence="1 2" key="1">
    <citation type="submission" date="2020-07" db="EMBL/GenBank/DDBJ databases">
        <authorList>
            <person name="Feng X."/>
        </authorList>
    </citation>
    <scope>NUCLEOTIDE SEQUENCE [LARGE SCALE GENOMIC DNA]</scope>
    <source>
        <strain evidence="1 2">JCM14086</strain>
    </source>
</reference>
<organism evidence="1 2">
    <name type="scientific">Puniceicoccus vermicola</name>
    <dbReference type="NCBI Taxonomy" id="388746"/>
    <lineage>
        <taxon>Bacteria</taxon>
        <taxon>Pseudomonadati</taxon>
        <taxon>Verrucomicrobiota</taxon>
        <taxon>Opitutia</taxon>
        <taxon>Puniceicoccales</taxon>
        <taxon>Puniceicoccaceae</taxon>
        <taxon>Puniceicoccus</taxon>
    </lineage>
</organism>
<keyword evidence="2" id="KW-1185">Reference proteome</keyword>
<accession>A0A7X1AXD5</accession>
<comment type="caution">
    <text evidence="1">The sequence shown here is derived from an EMBL/GenBank/DDBJ whole genome shotgun (WGS) entry which is preliminary data.</text>
</comment>
<sequence>METEEWPFDQAPNVAAITSTQVMNEGMPILLVTHYEDDHSWGFQSGHTVTTKEAMLVGIKEIVKFDPTVFEIAYLEPGYSATREKVGGAWIRSKDEWDKDE</sequence>